<keyword evidence="10 13" id="KW-0472">Membrane</keyword>
<keyword evidence="8" id="KW-0016">Alginate biosynthesis</keyword>
<keyword evidence="5 13" id="KW-1003">Cell membrane</keyword>
<keyword evidence="11 13" id="KW-0012">Acyltransferase</keyword>
<evidence type="ECO:0000256" key="7">
    <source>
        <dbReference type="ARBA" id="ARBA00022692"/>
    </source>
</evidence>
<gene>
    <name evidence="15" type="ORF">LNKW23_26830</name>
</gene>
<dbReference type="Pfam" id="PF03062">
    <property type="entry name" value="MBOAT"/>
    <property type="match status" value="1"/>
</dbReference>
<comment type="pathway">
    <text evidence="2">Glycan biosynthesis; alginate biosynthesis.</text>
</comment>
<evidence type="ECO:0000256" key="5">
    <source>
        <dbReference type="ARBA" id="ARBA00022475"/>
    </source>
</evidence>
<feature type="transmembrane region" description="Helical" evidence="14">
    <location>
        <begin position="76"/>
        <end position="94"/>
    </location>
</feature>
<feature type="transmembrane region" description="Helical" evidence="14">
    <location>
        <begin position="37"/>
        <end position="64"/>
    </location>
</feature>
<name>A0ABQ6LR85_9RHOB</name>
<evidence type="ECO:0000256" key="2">
    <source>
        <dbReference type="ARBA" id="ARBA00005182"/>
    </source>
</evidence>
<dbReference type="PANTHER" id="PTHR13285">
    <property type="entry name" value="ACYLTRANSFERASE"/>
    <property type="match status" value="1"/>
</dbReference>
<dbReference type="InterPro" id="IPR051085">
    <property type="entry name" value="MB_O-acyltransferase"/>
</dbReference>
<organism evidence="15 16">
    <name type="scientific">Paralimibaculum aggregatum</name>
    <dbReference type="NCBI Taxonomy" id="3036245"/>
    <lineage>
        <taxon>Bacteria</taxon>
        <taxon>Pseudomonadati</taxon>
        <taxon>Pseudomonadota</taxon>
        <taxon>Alphaproteobacteria</taxon>
        <taxon>Rhodobacterales</taxon>
        <taxon>Paracoccaceae</taxon>
        <taxon>Paralimibaculum</taxon>
    </lineage>
</organism>
<dbReference type="InterPro" id="IPR004299">
    <property type="entry name" value="MBOAT_fam"/>
</dbReference>
<dbReference type="PIRSF" id="PIRSF016636">
    <property type="entry name" value="AlgI_DltB"/>
    <property type="match status" value="1"/>
</dbReference>
<evidence type="ECO:0000256" key="3">
    <source>
        <dbReference type="ARBA" id="ARBA00010323"/>
    </source>
</evidence>
<feature type="transmembrane region" description="Helical" evidence="14">
    <location>
        <begin position="306"/>
        <end position="330"/>
    </location>
</feature>
<dbReference type="Proteomes" id="UP001239909">
    <property type="component" value="Unassembled WGS sequence"/>
</dbReference>
<dbReference type="PANTHER" id="PTHR13285:SF23">
    <property type="entry name" value="TEICHOIC ACID D-ALANYLTRANSFERASE"/>
    <property type="match status" value="1"/>
</dbReference>
<comment type="similarity">
    <text evidence="3 13">Belongs to the membrane-bound acyltransferase family.</text>
</comment>
<dbReference type="PIRSF" id="PIRSF500217">
    <property type="entry name" value="AlgI"/>
    <property type="match status" value="1"/>
</dbReference>
<comment type="subcellular location">
    <subcellularLocation>
        <location evidence="1">Cell membrane</location>
        <topology evidence="1">Multi-pass membrane protein</topology>
    </subcellularLocation>
</comment>
<evidence type="ECO:0000256" key="4">
    <source>
        <dbReference type="ARBA" id="ARBA00016084"/>
    </source>
</evidence>
<dbReference type="EMBL" id="BSYI01000020">
    <property type="protein sequence ID" value="GMG83470.1"/>
    <property type="molecule type" value="Genomic_DNA"/>
</dbReference>
<evidence type="ECO:0000256" key="1">
    <source>
        <dbReference type="ARBA" id="ARBA00004651"/>
    </source>
</evidence>
<keyword evidence="6 13" id="KW-0808">Transferase</keyword>
<dbReference type="RefSeq" id="WP_285672266.1">
    <property type="nucleotide sequence ID" value="NZ_BSYI01000020.1"/>
</dbReference>
<protein>
    <recommendedName>
        <fullName evidence="4">Probable alginate O-acetylase AlgI</fullName>
    </recommendedName>
    <alternativeName>
        <fullName evidence="12">Alginate biosynthesis protein AlgI</fullName>
    </alternativeName>
</protein>
<evidence type="ECO:0000256" key="10">
    <source>
        <dbReference type="ARBA" id="ARBA00023136"/>
    </source>
</evidence>
<evidence type="ECO:0000313" key="16">
    <source>
        <dbReference type="Proteomes" id="UP001239909"/>
    </source>
</evidence>
<evidence type="ECO:0000256" key="11">
    <source>
        <dbReference type="ARBA" id="ARBA00023315"/>
    </source>
</evidence>
<keyword evidence="9 14" id="KW-1133">Transmembrane helix</keyword>
<evidence type="ECO:0000313" key="15">
    <source>
        <dbReference type="EMBL" id="GMG83470.1"/>
    </source>
</evidence>
<accession>A0ABQ6LR85</accession>
<reference evidence="15 16" key="1">
    <citation type="submission" date="2023-04" db="EMBL/GenBank/DDBJ databases">
        <title>Marinoamorphus aggregata gen. nov., sp. Nov., isolate from tissue of brittle star Ophioplocus japonicus.</title>
        <authorList>
            <person name="Kawano K."/>
            <person name="Sawayama S."/>
            <person name="Nakagawa S."/>
        </authorList>
    </citation>
    <scope>NUCLEOTIDE SEQUENCE [LARGE SCALE GENOMIC DNA]</scope>
    <source>
        <strain evidence="15 16">NKW23</strain>
    </source>
</reference>
<evidence type="ECO:0000256" key="14">
    <source>
        <dbReference type="SAM" id="Phobius"/>
    </source>
</evidence>
<keyword evidence="16" id="KW-1185">Reference proteome</keyword>
<feature type="transmembrane region" description="Helical" evidence="14">
    <location>
        <begin position="236"/>
        <end position="258"/>
    </location>
</feature>
<feature type="transmembrane region" description="Helical" evidence="14">
    <location>
        <begin position="350"/>
        <end position="370"/>
    </location>
</feature>
<dbReference type="InterPro" id="IPR024194">
    <property type="entry name" value="Ac/AlaTfrase_AlgI/DltB"/>
</dbReference>
<feature type="transmembrane region" description="Helical" evidence="14">
    <location>
        <begin position="185"/>
        <end position="215"/>
    </location>
</feature>
<evidence type="ECO:0000256" key="8">
    <source>
        <dbReference type="ARBA" id="ARBA00022841"/>
    </source>
</evidence>
<feature type="transmembrane region" description="Helical" evidence="14">
    <location>
        <begin position="442"/>
        <end position="462"/>
    </location>
</feature>
<keyword evidence="7 14" id="KW-0812">Transmembrane</keyword>
<sequence>MVFSSIEFLFLFLPAFLALYFLDARLANPVLLVFSLLFYFMGEGIFLLVMLASIAMNAAAGRLIAGALEAGRRPRAQLWLGLAIAGNLLLLGYFKYLGFVVAEVLGIEGSAAEGIHLPLGISFFTFQAISYLVDLYRGDCRPERSALRIGLYISMFPQLIAGPIVRFAAVAEALQARSVTLRHLYFALAFFATGLAAKVLIADAVAPVADGVFAADPRQLRADAAAIGILAYTQQIYFDFLGYSLMAVGLGFLLGFRFPRNFDHPYVAASVTEFWRRWHISLSSWFRDYVYIPLGGNRRGAARTYLNLWIVFLLTGLWHGAAWTFLAWGIFHGAFLVLERAGWGAVLARLPLALRVGYTLLAVMAGWVLFRAESFSGALGMLEALGRLEAPVPAAAHLTNEARITLLLGLAFAGPWIGRLLARAVQLPAFEPWPERLGAARVAAGLALYTLLLGLAAVKILAGSYSPFIYFRF</sequence>
<dbReference type="InterPro" id="IPR028362">
    <property type="entry name" value="AlgI"/>
</dbReference>
<proteinExistence type="inferred from homology"/>
<feature type="transmembrane region" description="Helical" evidence="14">
    <location>
        <begin position="114"/>
        <end position="133"/>
    </location>
</feature>
<evidence type="ECO:0000256" key="12">
    <source>
        <dbReference type="ARBA" id="ARBA00031030"/>
    </source>
</evidence>
<feature type="transmembrane region" description="Helical" evidence="14">
    <location>
        <begin position="404"/>
        <end position="422"/>
    </location>
</feature>
<evidence type="ECO:0000256" key="9">
    <source>
        <dbReference type="ARBA" id="ARBA00022989"/>
    </source>
</evidence>
<comment type="caution">
    <text evidence="15">The sequence shown here is derived from an EMBL/GenBank/DDBJ whole genome shotgun (WGS) entry which is preliminary data.</text>
</comment>
<evidence type="ECO:0000256" key="13">
    <source>
        <dbReference type="PIRNR" id="PIRNR016636"/>
    </source>
</evidence>
<evidence type="ECO:0000256" key="6">
    <source>
        <dbReference type="ARBA" id="ARBA00022679"/>
    </source>
</evidence>